<comment type="similarity">
    <text evidence="1">Belongs to the peptidase M16 family.</text>
</comment>
<keyword evidence="10" id="KW-1185">Reference proteome</keyword>
<dbReference type="InterPro" id="IPR011249">
    <property type="entry name" value="Metalloenz_LuxS/M16"/>
</dbReference>
<gene>
    <name evidence="9" type="ORF">EZ444_23575</name>
</gene>
<dbReference type="Proteomes" id="UP000291117">
    <property type="component" value="Unassembled WGS sequence"/>
</dbReference>
<evidence type="ECO:0000256" key="4">
    <source>
        <dbReference type="ARBA" id="ARBA00022833"/>
    </source>
</evidence>
<evidence type="ECO:0000313" key="10">
    <source>
        <dbReference type="Proteomes" id="UP000291117"/>
    </source>
</evidence>
<organism evidence="9 10">
    <name type="scientific">Pedobacter hiemivivus</name>
    <dbReference type="NCBI Taxonomy" id="2530454"/>
    <lineage>
        <taxon>Bacteria</taxon>
        <taxon>Pseudomonadati</taxon>
        <taxon>Bacteroidota</taxon>
        <taxon>Sphingobacteriia</taxon>
        <taxon>Sphingobacteriales</taxon>
        <taxon>Sphingobacteriaceae</taxon>
        <taxon>Pedobacter</taxon>
    </lineage>
</organism>
<dbReference type="SUPFAM" id="SSF63411">
    <property type="entry name" value="LuxS/MPP-like metallohydrolase"/>
    <property type="match status" value="4"/>
</dbReference>
<keyword evidence="3" id="KW-0378">Hydrolase</keyword>
<evidence type="ECO:0000313" key="9">
    <source>
        <dbReference type="EMBL" id="TCC86526.1"/>
    </source>
</evidence>
<dbReference type="InterPro" id="IPR007863">
    <property type="entry name" value="Peptidase_M16_C"/>
</dbReference>
<sequence>MRKNFSVLSLGLAVIFAVNTPGYAQKKTTVVKKTTTAVAKKVDGDLIPNDPNVKIGKLSNGLTYYIKKNTEPKKRAELYLATRIGSLMEDDNQQGLAHFTEHMAFNGTKDFPKNEMINYLQKAGIRFGADLNAYTSFDHTVYQLPIPTDSSALFKNGFKILANWAGKIIMEGVEIDKERGVIVEEDRERGKNAQDRMSKQLLPLLLKGSRYADRLPIGKIDILNTFTHDKIRNFYKDWYRPNLQAVIAVGDFDVNEVEQLIKANFSGLTNPANPRPRPSYDLPDNKAPLVKIITDPEQQYNVAQIMYKQRGNTTKTAADYKKSIMYNMINSMLGARMQEIMQKENAPFLQGQSGYGAYQGGLVPNINAFQSAAVSKTGATLEKAFTAVLAENERMNKYGFMQSELDVAKKNIAAGNDVRLKEKDKIQSATLVKRYLNNFLTGSIIPSTEVSYELTKKALADISLDQVNALAKTLITKENQIIIVQAPEKEKANLPTEAQLLAALKNAGNNITAYVDNTVDKPLLDKKPVAGKVVAEKKFDKIGVTELTLSNGIKVLLKPTDFKNDQIVFTSFSKGGTSLATDANFKSAEMVSLIPQSGVGAFNPTQLNKLMAGKTGTGGSYVSDLYQGYGGSSTPKDLETAFQMVYTYATNPRKDVELFNKSISDYKVSLENKNSNPESVFSDTVQAVLSSYHKRAMPTTLADLDKISLDEAYNFYKDRFADNSEQTFVIVGNFNIESIKPLLETYIASLPALNKKQNFVDNGINSPKGKVSKTVYKGLEDKAEVQLYIHGDYNYDAQTNIQLNALKAALENKILERLREKESGVYSPRVGLSVAKYPTAHYYFTISFSCATANVEKLIAAALDEVDQIKNNGATVDDISKFKSEEQRQVELSLRDNSFWLNYLTNRLKYGDDLDQILDIKQRLNSVTVETSKATAKKYLNEDNYIRLVLMPQK</sequence>
<feature type="domain" description="Peptidase M16 N-terminal" evidence="7">
    <location>
        <begin position="67"/>
        <end position="202"/>
    </location>
</feature>
<dbReference type="GO" id="GO:0006508">
    <property type="term" value="P:proteolysis"/>
    <property type="evidence" value="ECO:0007669"/>
    <property type="project" value="UniProtKB-KW"/>
</dbReference>
<dbReference type="GO" id="GO:0046872">
    <property type="term" value="F:metal ion binding"/>
    <property type="evidence" value="ECO:0007669"/>
    <property type="project" value="InterPro"/>
</dbReference>
<reference evidence="9 10" key="1">
    <citation type="submission" date="2019-02" db="EMBL/GenBank/DDBJ databases">
        <title>Pedobacter sp. RP-3-8 sp. nov., isolated from Arctic soil.</title>
        <authorList>
            <person name="Dahal R.H."/>
        </authorList>
    </citation>
    <scope>NUCLEOTIDE SEQUENCE [LARGE SCALE GENOMIC DNA]</scope>
    <source>
        <strain evidence="9 10">RP-3-8</strain>
    </source>
</reference>
<feature type="signal peptide" evidence="6">
    <location>
        <begin position="1"/>
        <end position="24"/>
    </location>
</feature>
<evidence type="ECO:0000256" key="5">
    <source>
        <dbReference type="ARBA" id="ARBA00023049"/>
    </source>
</evidence>
<keyword evidence="6" id="KW-0732">Signal</keyword>
<evidence type="ECO:0000256" key="1">
    <source>
        <dbReference type="ARBA" id="ARBA00007261"/>
    </source>
</evidence>
<dbReference type="PANTHER" id="PTHR43690:SF34">
    <property type="entry name" value="ZINC PROTEASE PQQL-LIKE"/>
    <property type="match status" value="1"/>
</dbReference>
<keyword evidence="4" id="KW-0862">Zinc</keyword>
<evidence type="ECO:0000259" key="7">
    <source>
        <dbReference type="Pfam" id="PF00675"/>
    </source>
</evidence>
<dbReference type="InterPro" id="IPR050626">
    <property type="entry name" value="Peptidase_M16"/>
</dbReference>
<feature type="domain" description="Peptidase M16 C-terminal" evidence="8">
    <location>
        <begin position="706"/>
        <end position="883"/>
    </location>
</feature>
<keyword evidence="5" id="KW-0482">Metalloprotease</keyword>
<accession>A0A4V2MHI1</accession>
<protein>
    <submittedName>
        <fullName evidence="9">Insulinase family protein</fullName>
    </submittedName>
</protein>
<dbReference type="EMBL" id="SJSM01000026">
    <property type="protein sequence ID" value="TCC86526.1"/>
    <property type="molecule type" value="Genomic_DNA"/>
</dbReference>
<evidence type="ECO:0000256" key="2">
    <source>
        <dbReference type="ARBA" id="ARBA00022670"/>
    </source>
</evidence>
<keyword evidence="2" id="KW-0645">Protease</keyword>
<feature type="chain" id="PRO_5020775692" evidence="6">
    <location>
        <begin position="25"/>
        <end position="954"/>
    </location>
</feature>
<proteinExistence type="inferred from homology"/>
<evidence type="ECO:0000256" key="3">
    <source>
        <dbReference type="ARBA" id="ARBA00022801"/>
    </source>
</evidence>
<comment type="caution">
    <text evidence="9">The sequence shown here is derived from an EMBL/GenBank/DDBJ whole genome shotgun (WGS) entry which is preliminary data.</text>
</comment>
<evidence type="ECO:0000259" key="8">
    <source>
        <dbReference type="Pfam" id="PF05193"/>
    </source>
</evidence>
<dbReference type="RefSeq" id="WP_131611994.1">
    <property type="nucleotide sequence ID" value="NZ_SJSM01000026.1"/>
</dbReference>
<dbReference type="PANTHER" id="PTHR43690">
    <property type="entry name" value="NARDILYSIN"/>
    <property type="match status" value="1"/>
</dbReference>
<dbReference type="Pfam" id="PF00675">
    <property type="entry name" value="Peptidase_M16"/>
    <property type="match status" value="1"/>
</dbReference>
<dbReference type="Pfam" id="PF05193">
    <property type="entry name" value="Peptidase_M16_C"/>
    <property type="match status" value="2"/>
</dbReference>
<dbReference type="InterPro" id="IPR011765">
    <property type="entry name" value="Pept_M16_N"/>
</dbReference>
<dbReference type="OrthoDB" id="9811314at2"/>
<dbReference type="AlphaFoldDB" id="A0A4V2MHI1"/>
<feature type="domain" description="Peptidase M16 C-terminal" evidence="8">
    <location>
        <begin position="226"/>
        <end position="411"/>
    </location>
</feature>
<dbReference type="GO" id="GO:0008237">
    <property type="term" value="F:metallopeptidase activity"/>
    <property type="evidence" value="ECO:0007669"/>
    <property type="project" value="UniProtKB-KW"/>
</dbReference>
<name>A0A4V2MHI1_9SPHI</name>
<dbReference type="Gene3D" id="3.30.830.10">
    <property type="entry name" value="Metalloenzyme, LuxS/M16 peptidase-like"/>
    <property type="match status" value="4"/>
</dbReference>
<evidence type="ECO:0000256" key="6">
    <source>
        <dbReference type="SAM" id="SignalP"/>
    </source>
</evidence>